<sequence>MRDHLTTLEARPSRRDLLAGAAALSATAAYSAALAQGVGDLAALPHTAGGYLFFTDAEATAVEAMVDRLIPAGGVGPGAIEAGVPTFLDRALRAGYGLGEGQYLEGPFQAGTPEQGYQLPLEPHQLYRVALADIADWAQAVHGAPFAELPPATQDDALRLMQSGDMALANLPAALFFGTFWFDVRTAYFSDPIHGGNRDMAAWRMVGFPGAYTDLRPYLSADTAIEIEPVSLAQVLNLEER</sequence>
<dbReference type="STRING" id="935700.jaqu_12560"/>
<dbReference type="InterPro" id="IPR006311">
    <property type="entry name" value="TAT_signal"/>
</dbReference>
<dbReference type="GO" id="GO:0033717">
    <property type="term" value="F:gluconate 2-dehydrogenase (acceptor) activity"/>
    <property type="evidence" value="ECO:0007669"/>
    <property type="project" value="UniProtKB-EC"/>
</dbReference>
<dbReference type="Proteomes" id="UP000032232">
    <property type="component" value="Unassembled WGS sequence"/>
</dbReference>
<protein>
    <submittedName>
        <fullName evidence="1">Gluconate 2-dehydrogenase subunit 3</fullName>
        <ecNumber evidence="1">1.1.99.3</ecNumber>
    </submittedName>
</protein>
<evidence type="ECO:0000313" key="1">
    <source>
        <dbReference type="EMBL" id="KIT17066.1"/>
    </source>
</evidence>
<evidence type="ECO:0000313" key="2">
    <source>
        <dbReference type="Proteomes" id="UP000032232"/>
    </source>
</evidence>
<dbReference type="PATRIC" id="fig|935700.4.peg.1307"/>
<dbReference type="EC" id="1.1.99.3" evidence="1"/>
<dbReference type="InterPro" id="IPR027056">
    <property type="entry name" value="Gluconate_2DH_su3"/>
</dbReference>
<keyword evidence="1" id="KW-0560">Oxidoreductase</keyword>
<name>A0A0D1EJB0_9RHOB</name>
<reference evidence="1 2" key="1">
    <citation type="submission" date="2015-02" db="EMBL/GenBank/DDBJ databases">
        <title>Genome Sequence of Jannaschia aquimarina DSM28248, a member of the Roseobacter clade.</title>
        <authorList>
            <person name="Voget S."/>
            <person name="Daniel R."/>
        </authorList>
    </citation>
    <scope>NUCLEOTIDE SEQUENCE [LARGE SCALE GENOMIC DNA]</scope>
    <source>
        <strain evidence="1 2">GSW-M26</strain>
    </source>
</reference>
<keyword evidence="2" id="KW-1185">Reference proteome</keyword>
<organism evidence="1 2">
    <name type="scientific">Jannaschia aquimarina</name>
    <dbReference type="NCBI Taxonomy" id="935700"/>
    <lineage>
        <taxon>Bacteria</taxon>
        <taxon>Pseudomonadati</taxon>
        <taxon>Pseudomonadota</taxon>
        <taxon>Alphaproteobacteria</taxon>
        <taxon>Rhodobacterales</taxon>
        <taxon>Roseobacteraceae</taxon>
        <taxon>Jannaschia</taxon>
    </lineage>
</organism>
<dbReference type="OrthoDB" id="8400810at2"/>
<dbReference type="EMBL" id="JYFE01000023">
    <property type="protein sequence ID" value="KIT17066.1"/>
    <property type="molecule type" value="Genomic_DNA"/>
</dbReference>
<dbReference type="Pfam" id="PF13618">
    <property type="entry name" value="Gluconate_2-dh3"/>
    <property type="match status" value="1"/>
</dbReference>
<accession>A0A0D1EJB0</accession>
<dbReference type="PROSITE" id="PS51318">
    <property type="entry name" value="TAT"/>
    <property type="match status" value="1"/>
</dbReference>
<gene>
    <name evidence="1" type="ORF">jaqu_12560</name>
</gene>
<comment type="caution">
    <text evidence="1">The sequence shown here is derived from an EMBL/GenBank/DDBJ whole genome shotgun (WGS) entry which is preliminary data.</text>
</comment>
<dbReference type="AlphaFoldDB" id="A0A0D1EJB0"/>
<proteinExistence type="predicted"/>
<dbReference type="RefSeq" id="WP_052500813.1">
    <property type="nucleotide sequence ID" value="NZ_FZPF01000002.1"/>
</dbReference>